<protein>
    <submittedName>
        <fullName evidence="2">Uncharacterized protein</fullName>
    </submittedName>
</protein>
<sequence length="119" mass="13462">MSPKRGDEVPQPRVGEEWEIRFDASEAVQGWKELVNAAPNNARWAWEIMRSAPGPGPGRPHSRHQQLKGPLCTGMHKGEELPQWQIEVTGGGRVIYLLDVKRRTVWIKYAGVGHPKFTE</sequence>
<evidence type="ECO:0000256" key="1">
    <source>
        <dbReference type="SAM" id="MobiDB-lite"/>
    </source>
</evidence>
<keyword evidence="3" id="KW-1185">Reference proteome</keyword>
<gene>
    <name evidence="2" type="ORF">GCM10017566_56510</name>
</gene>
<feature type="region of interest" description="Disordered" evidence="1">
    <location>
        <begin position="49"/>
        <end position="70"/>
    </location>
</feature>
<evidence type="ECO:0000313" key="3">
    <source>
        <dbReference type="Proteomes" id="UP000658656"/>
    </source>
</evidence>
<organism evidence="2 3">
    <name type="scientific">Amycolatopsis bartoniae</name>
    <dbReference type="NCBI Taxonomy" id="941986"/>
    <lineage>
        <taxon>Bacteria</taxon>
        <taxon>Bacillati</taxon>
        <taxon>Actinomycetota</taxon>
        <taxon>Actinomycetes</taxon>
        <taxon>Pseudonocardiales</taxon>
        <taxon>Pseudonocardiaceae</taxon>
        <taxon>Amycolatopsis</taxon>
    </lineage>
</organism>
<evidence type="ECO:0000313" key="2">
    <source>
        <dbReference type="EMBL" id="GHF75272.1"/>
    </source>
</evidence>
<accession>A0A8H9J4X0</accession>
<comment type="caution">
    <text evidence="2">The sequence shown here is derived from an EMBL/GenBank/DDBJ whole genome shotgun (WGS) entry which is preliminary data.</text>
</comment>
<reference evidence="2" key="2">
    <citation type="submission" date="2020-09" db="EMBL/GenBank/DDBJ databases">
        <authorList>
            <person name="Sun Q."/>
            <person name="Zhou Y."/>
        </authorList>
    </citation>
    <scope>NUCLEOTIDE SEQUENCE</scope>
    <source>
        <strain evidence="2">CGMCC 4.7679</strain>
    </source>
</reference>
<dbReference type="EMBL" id="BNAV01000010">
    <property type="protein sequence ID" value="GHF75272.1"/>
    <property type="molecule type" value="Genomic_DNA"/>
</dbReference>
<dbReference type="Proteomes" id="UP000658656">
    <property type="component" value="Unassembled WGS sequence"/>
</dbReference>
<dbReference type="RefSeq" id="WP_145937065.1">
    <property type="nucleotide sequence ID" value="NZ_BNAV01000010.1"/>
</dbReference>
<dbReference type="AlphaFoldDB" id="A0A8H9J4X0"/>
<dbReference type="OrthoDB" id="487569at2"/>
<name>A0A8H9J4X0_9PSEU</name>
<proteinExistence type="predicted"/>
<reference evidence="2" key="1">
    <citation type="journal article" date="2014" name="Int. J. Syst. Evol. Microbiol.">
        <title>Complete genome sequence of Corynebacterium casei LMG S-19264T (=DSM 44701T), isolated from a smear-ripened cheese.</title>
        <authorList>
            <consortium name="US DOE Joint Genome Institute (JGI-PGF)"/>
            <person name="Walter F."/>
            <person name="Albersmeier A."/>
            <person name="Kalinowski J."/>
            <person name="Ruckert C."/>
        </authorList>
    </citation>
    <scope>NUCLEOTIDE SEQUENCE</scope>
    <source>
        <strain evidence="2">CGMCC 4.7679</strain>
    </source>
</reference>